<gene>
    <name evidence="1" type="ORF">WMO40_13580</name>
</gene>
<evidence type="ECO:0000313" key="2">
    <source>
        <dbReference type="Proteomes" id="UP001439875"/>
    </source>
</evidence>
<reference evidence="1" key="1">
    <citation type="submission" date="2024-03" db="EMBL/GenBank/DDBJ databases">
        <title>Human intestinal bacterial collection.</title>
        <authorList>
            <person name="Pauvert C."/>
            <person name="Hitch T.C.A."/>
            <person name="Clavel T."/>
        </authorList>
    </citation>
    <scope>NUCLEOTIDE SEQUENCE</scope>
    <source>
        <strain evidence="1">CLA-AA-H227</strain>
    </source>
</reference>
<proteinExistence type="predicted"/>
<organism evidence="1 2">
    <name type="scientific">Robertmurraya yapensis</name>
    <name type="common">ex Hitch et al 2024</name>
    <dbReference type="NCBI Taxonomy" id="3133160"/>
    <lineage>
        <taxon>Bacteria</taxon>
        <taxon>Bacillati</taxon>
        <taxon>Bacillota</taxon>
        <taxon>Bacilli</taxon>
        <taxon>Bacillales</taxon>
        <taxon>Bacillaceae</taxon>
        <taxon>Robertmurraya</taxon>
    </lineage>
</organism>
<evidence type="ECO:0000313" key="1">
    <source>
        <dbReference type="EMBL" id="MEQ2527737.1"/>
    </source>
</evidence>
<keyword evidence="2" id="KW-1185">Reference proteome</keyword>
<dbReference type="Proteomes" id="UP001439875">
    <property type="component" value="Unassembled WGS sequence"/>
</dbReference>
<dbReference type="EMBL" id="JBBMEW010000011">
    <property type="protein sequence ID" value="MEQ2527737.1"/>
    <property type="molecule type" value="Genomic_DNA"/>
</dbReference>
<sequence>MSSTINMTSLGNERKKEWIKSKLKYIAFLQTGNSISAAEKDGKYSQRLSGYYPYIATKDIDVFNGEMDYDNGLYIPLDTDFKVAKKNTVLLCIEGGSAGKKIGYLNQDVCYVNKLCNFEAFPNINGKFLYYSLQSYFFTEQFKLNISGIIPGVSIEKLKNISIMYPSLEEQQKIVKYLDEKITQIDTIKQKTKVSIEELKTYKKSLISEVVTRGLNKKINLIESGIDSIPSFPEHWSFIKLKYLLGERKDKSIEGLEEPLSMSQKYGLVKTKDLDIPNPPSSNVGSRLVKVGDLVFNKLKAHLGVFSVSKYEGLVSPDYAVYYALNSENINVKYLEYLFKTPYYISEFTKYSRGIVVGLTRLYTDDFFNIKCSIPPFHEQNNIVVYLDNKINMIDKLIFQKEQFIIEMDEYKKSLIYEYVTGEKEVM</sequence>
<keyword evidence="1" id="KW-0540">Nuclease</keyword>
<keyword evidence="1" id="KW-0378">Hydrolase</keyword>
<accession>A0ACC6SCY2</accession>
<protein>
    <submittedName>
        <fullName evidence="1">Restriction endonuclease subunit S</fullName>
    </submittedName>
</protein>
<comment type="caution">
    <text evidence="1">The sequence shown here is derived from an EMBL/GenBank/DDBJ whole genome shotgun (WGS) entry which is preliminary data.</text>
</comment>
<name>A0ACC6SCY2_9BACI</name>
<keyword evidence="1" id="KW-0255">Endonuclease</keyword>